<evidence type="ECO:0000256" key="6">
    <source>
        <dbReference type="SAM" id="SignalP"/>
    </source>
</evidence>
<evidence type="ECO:0000313" key="10">
    <source>
        <dbReference type="EMBL" id="QKV52613.1"/>
    </source>
</evidence>
<dbReference type="Gene3D" id="1.10.287.470">
    <property type="entry name" value="Helix hairpin bin"/>
    <property type="match status" value="1"/>
</dbReference>
<evidence type="ECO:0000256" key="1">
    <source>
        <dbReference type="ARBA" id="ARBA00004196"/>
    </source>
</evidence>
<comment type="subcellular location">
    <subcellularLocation>
        <location evidence="1">Cell envelope</location>
    </subcellularLocation>
</comment>
<evidence type="ECO:0000256" key="3">
    <source>
        <dbReference type="ARBA" id="ARBA00022448"/>
    </source>
</evidence>
<feature type="domain" description="CusB-like beta-barrel" evidence="8">
    <location>
        <begin position="210"/>
        <end position="279"/>
    </location>
</feature>
<dbReference type="Pfam" id="PF25954">
    <property type="entry name" value="Beta-barrel_RND_2"/>
    <property type="match status" value="1"/>
</dbReference>
<feature type="coiled-coil region" evidence="4">
    <location>
        <begin position="141"/>
        <end position="168"/>
    </location>
</feature>
<feature type="chain" id="PRO_5026931971" evidence="6">
    <location>
        <begin position="32"/>
        <end position="408"/>
    </location>
</feature>
<dbReference type="KEGG" id="aant:HUK68_06685"/>
<dbReference type="EMBL" id="CP054840">
    <property type="protein sequence ID" value="QKV52613.1"/>
    <property type="molecule type" value="Genomic_DNA"/>
</dbReference>
<dbReference type="InterPro" id="IPR058627">
    <property type="entry name" value="MdtA-like_C"/>
</dbReference>
<protein>
    <submittedName>
        <fullName evidence="10">Efflux RND transporter periplasmic adaptor subunit</fullName>
    </submittedName>
</protein>
<evidence type="ECO:0000256" key="4">
    <source>
        <dbReference type="SAM" id="Coils"/>
    </source>
</evidence>
<feature type="domain" description="Multidrug resistance protein MdtA-like C-terminal permuted SH3" evidence="9">
    <location>
        <begin position="292"/>
        <end position="350"/>
    </location>
</feature>
<dbReference type="RefSeq" id="WP_175503493.1">
    <property type="nucleotide sequence ID" value="NZ_CP054840.1"/>
</dbReference>
<feature type="signal peptide" evidence="6">
    <location>
        <begin position="1"/>
        <end position="31"/>
    </location>
</feature>
<feature type="domain" description="Multidrug resistance protein MdtA-like barrel-sandwich hybrid" evidence="7">
    <location>
        <begin position="68"/>
        <end position="198"/>
    </location>
</feature>
<dbReference type="Pfam" id="PF25967">
    <property type="entry name" value="RND-MFP_C"/>
    <property type="match status" value="1"/>
</dbReference>
<reference evidence="10 11" key="1">
    <citation type="submission" date="2020-06" db="EMBL/GenBank/DDBJ databases">
        <title>Acidovorax antarctica sp. nov., isolated from Corinth ice sheet soil, Antarctic Fields Peninsula.</title>
        <authorList>
            <person name="Xu Q."/>
            <person name="Peng F."/>
        </authorList>
    </citation>
    <scope>NUCLEOTIDE SEQUENCE [LARGE SCALE GENOMIC DNA]</scope>
    <source>
        <strain evidence="10 11">16-35-5</strain>
    </source>
</reference>
<evidence type="ECO:0000256" key="2">
    <source>
        <dbReference type="ARBA" id="ARBA00009477"/>
    </source>
</evidence>
<accession>A0A6N1X2R8</accession>
<dbReference type="InterPro" id="IPR058625">
    <property type="entry name" value="MdtA-like_BSH"/>
</dbReference>
<sequence length="408" mass="41536">MPSLLLSRPRWAIPALVLACGLAACSRPAPAPEPVRAVKLLEVGTGAYGTQIEYAGEVRARIESRLGFRVPGKLVSRQVELGQQVRAGQLLAELDAQDYRLAADAGRAQVAAATTQRDLAAADVQRYRTLKAQNFISSAELDRREATLKSAQASLDQARAQAASQSLQADYTRLVADVAGVVTGIDAEPGQVVAAGTPVVRIAQNGERDVVFSVPEDKVARVRPGQAVAVRTWADDQRLRGRVREVAASADAATRTYLVKVALEPAPGQALPALGATVHAVPEGMGAAGESVIKLPTTALHQAGGGSAVWVFDPASSTVRSQPVVVGTADGNQVVITQGLTAGMRVVATGGHVLAPGQKVTVYQGPGDTTAAGAAAASAAAAPAAAAPAAAAPAAAPAAPSQPAPATR</sequence>
<dbReference type="Proteomes" id="UP000509579">
    <property type="component" value="Chromosome"/>
</dbReference>
<dbReference type="GO" id="GO:0015562">
    <property type="term" value="F:efflux transmembrane transporter activity"/>
    <property type="evidence" value="ECO:0007669"/>
    <property type="project" value="TreeGrafter"/>
</dbReference>
<dbReference type="Gene3D" id="2.40.420.20">
    <property type="match status" value="1"/>
</dbReference>
<evidence type="ECO:0000259" key="7">
    <source>
        <dbReference type="Pfam" id="PF25917"/>
    </source>
</evidence>
<dbReference type="InterPro" id="IPR006143">
    <property type="entry name" value="RND_pump_MFP"/>
</dbReference>
<keyword evidence="4" id="KW-0175">Coiled coil</keyword>
<keyword evidence="11" id="KW-1185">Reference proteome</keyword>
<proteinExistence type="inferred from homology"/>
<dbReference type="Gene3D" id="2.40.50.100">
    <property type="match status" value="1"/>
</dbReference>
<dbReference type="AlphaFoldDB" id="A0A6N1X2R8"/>
<dbReference type="GO" id="GO:1990281">
    <property type="term" value="C:efflux pump complex"/>
    <property type="evidence" value="ECO:0007669"/>
    <property type="project" value="TreeGrafter"/>
</dbReference>
<evidence type="ECO:0000259" key="8">
    <source>
        <dbReference type="Pfam" id="PF25954"/>
    </source>
</evidence>
<keyword evidence="3" id="KW-0813">Transport</keyword>
<evidence type="ECO:0000259" key="9">
    <source>
        <dbReference type="Pfam" id="PF25967"/>
    </source>
</evidence>
<evidence type="ECO:0000256" key="5">
    <source>
        <dbReference type="SAM" id="MobiDB-lite"/>
    </source>
</evidence>
<comment type="similarity">
    <text evidence="2">Belongs to the membrane fusion protein (MFP) (TC 8.A.1) family.</text>
</comment>
<dbReference type="Gene3D" id="2.40.30.170">
    <property type="match status" value="1"/>
</dbReference>
<feature type="region of interest" description="Disordered" evidence="5">
    <location>
        <begin position="389"/>
        <end position="408"/>
    </location>
</feature>
<dbReference type="PANTHER" id="PTHR30469">
    <property type="entry name" value="MULTIDRUG RESISTANCE PROTEIN MDTA"/>
    <property type="match status" value="1"/>
</dbReference>
<dbReference type="Pfam" id="PF25917">
    <property type="entry name" value="BSH_RND"/>
    <property type="match status" value="1"/>
</dbReference>
<organism evidence="10 11">
    <name type="scientific">Comamonas antarctica</name>
    <dbReference type="NCBI Taxonomy" id="2743470"/>
    <lineage>
        <taxon>Bacteria</taxon>
        <taxon>Pseudomonadati</taxon>
        <taxon>Pseudomonadota</taxon>
        <taxon>Betaproteobacteria</taxon>
        <taxon>Burkholderiales</taxon>
        <taxon>Comamonadaceae</taxon>
        <taxon>Comamonas</taxon>
    </lineage>
</organism>
<dbReference type="PANTHER" id="PTHR30469:SF15">
    <property type="entry name" value="HLYD FAMILY OF SECRETION PROTEINS"/>
    <property type="match status" value="1"/>
</dbReference>
<gene>
    <name evidence="10" type="ORF">HUK68_06685</name>
</gene>
<dbReference type="InterPro" id="IPR058792">
    <property type="entry name" value="Beta-barrel_RND_2"/>
</dbReference>
<keyword evidence="6" id="KW-0732">Signal</keyword>
<dbReference type="NCBIfam" id="TIGR01730">
    <property type="entry name" value="RND_mfp"/>
    <property type="match status" value="1"/>
</dbReference>
<evidence type="ECO:0000313" key="11">
    <source>
        <dbReference type="Proteomes" id="UP000509579"/>
    </source>
</evidence>
<dbReference type="SUPFAM" id="SSF111369">
    <property type="entry name" value="HlyD-like secretion proteins"/>
    <property type="match status" value="1"/>
</dbReference>
<name>A0A6N1X2R8_9BURK</name>